<evidence type="ECO:0000313" key="4">
    <source>
        <dbReference type="Proteomes" id="UP000190037"/>
    </source>
</evidence>
<evidence type="ECO:0000259" key="2">
    <source>
        <dbReference type="PROSITE" id="PS51750"/>
    </source>
</evidence>
<dbReference type="EMBL" id="MWQN01000001">
    <property type="protein sequence ID" value="OPC82095.1"/>
    <property type="molecule type" value="Genomic_DNA"/>
</dbReference>
<dbReference type="STRING" id="159449.B4N89_15120"/>
<dbReference type="SMART" id="SM01040">
    <property type="entry name" value="Bro-N"/>
    <property type="match status" value="1"/>
</dbReference>
<dbReference type="AlphaFoldDB" id="A0A1T3NZE3"/>
<dbReference type="Pfam" id="PF05225">
    <property type="entry name" value="HTH_psq"/>
    <property type="match status" value="1"/>
</dbReference>
<dbReference type="GO" id="GO:0003677">
    <property type="term" value="F:DNA binding"/>
    <property type="evidence" value="ECO:0007669"/>
    <property type="project" value="InterPro"/>
</dbReference>
<dbReference type="PROSITE" id="PS51750">
    <property type="entry name" value="BRO_N"/>
    <property type="match status" value="1"/>
</dbReference>
<organism evidence="3 4">
    <name type="scientific">Embleya scabrispora</name>
    <dbReference type="NCBI Taxonomy" id="159449"/>
    <lineage>
        <taxon>Bacteria</taxon>
        <taxon>Bacillati</taxon>
        <taxon>Actinomycetota</taxon>
        <taxon>Actinomycetes</taxon>
        <taxon>Kitasatosporales</taxon>
        <taxon>Streptomycetaceae</taxon>
        <taxon>Embleya</taxon>
    </lineage>
</organism>
<dbReference type="InterPro" id="IPR003497">
    <property type="entry name" value="BRO_N_domain"/>
</dbReference>
<feature type="domain" description="Bro-N" evidence="2">
    <location>
        <begin position="9"/>
        <end position="127"/>
    </location>
</feature>
<dbReference type="PANTHER" id="PTHR36180">
    <property type="entry name" value="DNA-BINDING PROTEIN-RELATED-RELATED"/>
    <property type="match status" value="1"/>
</dbReference>
<keyword evidence="4" id="KW-1185">Reference proteome</keyword>
<dbReference type="Gene3D" id="1.10.10.60">
    <property type="entry name" value="Homeodomain-like"/>
    <property type="match status" value="1"/>
</dbReference>
<reference evidence="3 4" key="1">
    <citation type="submission" date="2017-03" db="EMBL/GenBank/DDBJ databases">
        <title>Draft genome sequence of Streptomyces scabrisporus NF3, endophyte isolated from Amphipterygium adstringens.</title>
        <authorList>
            <person name="Vazquez M."/>
            <person name="Ceapa C.D."/>
            <person name="Rodriguez Luna D."/>
            <person name="Sanchez Esquivel S."/>
        </authorList>
    </citation>
    <scope>NUCLEOTIDE SEQUENCE [LARGE SCALE GENOMIC DNA]</scope>
    <source>
        <strain evidence="3 4">NF3</strain>
    </source>
</reference>
<dbReference type="Proteomes" id="UP000190037">
    <property type="component" value="Unassembled WGS sequence"/>
</dbReference>
<gene>
    <name evidence="3" type="ORF">B4N89_15120</name>
</gene>
<proteinExistence type="predicted"/>
<sequence length="277" mass="30329">MQGTGMGDENAVEIFTFAGCSQVRVVMIAGEPWFCAADVCEVLRHSNSRAAVSILDPDEKLTVFVSKTAGQGNSVSNPYGINRGNPNMTFVSESGLYTLILRSKKPEAKPFRRWVTHDVLPTIRRTGRYTPATSENMDALLSRAIGSIADLAERTGDLTKAVEINTMAVARLTAGFESAAPLSTDTRNTTPPTSETHNDPQVVHSDIHRVIHRPVDFPTPGDRRRLTPEDVAACRRRARGGVSVYRLAREYGVSDSTMRSAVRGQTYRYVPEPPLAP</sequence>
<evidence type="ECO:0000256" key="1">
    <source>
        <dbReference type="SAM" id="MobiDB-lite"/>
    </source>
</evidence>
<dbReference type="Pfam" id="PF02498">
    <property type="entry name" value="Bro-N"/>
    <property type="match status" value="1"/>
</dbReference>
<comment type="caution">
    <text evidence="3">The sequence shown here is derived from an EMBL/GenBank/DDBJ whole genome shotgun (WGS) entry which is preliminary data.</text>
</comment>
<feature type="region of interest" description="Disordered" evidence="1">
    <location>
        <begin position="180"/>
        <end position="201"/>
    </location>
</feature>
<dbReference type="InterPro" id="IPR007889">
    <property type="entry name" value="HTH_Psq"/>
</dbReference>
<protein>
    <recommendedName>
        <fullName evidence="2">Bro-N domain-containing protein</fullName>
    </recommendedName>
</protein>
<evidence type="ECO:0000313" key="3">
    <source>
        <dbReference type="EMBL" id="OPC82095.1"/>
    </source>
</evidence>
<feature type="compositionally biased region" description="Polar residues" evidence="1">
    <location>
        <begin position="181"/>
        <end position="195"/>
    </location>
</feature>
<accession>A0A1T3NZE3</accession>
<dbReference type="PANTHER" id="PTHR36180:SF2">
    <property type="entry name" value="BRO FAMILY PROTEIN"/>
    <property type="match status" value="1"/>
</dbReference>
<name>A0A1T3NZE3_9ACTN</name>